<dbReference type="GO" id="GO:0050660">
    <property type="term" value="F:flavin adenine dinucleotide binding"/>
    <property type="evidence" value="ECO:0007669"/>
    <property type="project" value="TreeGrafter"/>
</dbReference>
<dbReference type="Proteomes" id="UP000094622">
    <property type="component" value="Unassembled WGS sequence"/>
</dbReference>
<proteinExistence type="predicted"/>
<dbReference type="Pfam" id="PF03275">
    <property type="entry name" value="GLF"/>
    <property type="match status" value="1"/>
</dbReference>
<sequence>MRSLIADAAREKLDAARPRLPRPRAASPRWDAVVVGAGFAGAVMAERMAADGGKRVLVLDRRPHVAGNAHDRTDAAGILVHDYGPHIFHTNSEDVFAYLSRFTDWRPYEHRVLAEVKGKLVPMPINRTTLNLLYGLDLTTDEEAAAFLASRAEPVARVETSEDVVVSAIGRELYELFFRGYTRKQWGLDPSELDRSVTARVPTRTSVDDRYFTDTFQAMPAEGYTRMFERMLDHPNIEVRTGVDFKEVQHSLQWDHLVYTGPIDEYFGHRYGKLPYRSLVFRHETLDQEQALPTGTVNHPDEATPFTRVSEFKHLTGQVHPRTSVVYEHPSPRATPTIRSLGRKTARCSIAIWRWRQRRPTSASSDGWRAIATTTWIRWSVRHSRHGGG</sequence>
<dbReference type="SUPFAM" id="SSF54373">
    <property type="entry name" value="FAD-linked reductases, C-terminal domain"/>
    <property type="match status" value="1"/>
</dbReference>
<dbReference type="Pfam" id="PF13450">
    <property type="entry name" value="NAD_binding_8"/>
    <property type="match status" value="1"/>
</dbReference>
<dbReference type="GO" id="GO:0005829">
    <property type="term" value="C:cytosol"/>
    <property type="evidence" value="ECO:0007669"/>
    <property type="project" value="TreeGrafter"/>
</dbReference>
<dbReference type="EC" id="5.4.99.9" evidence="2"/>
<evidence type="ECO:0000313" key="2">
    <source>
        <dbReference type="EMBL" id="ODN71991.1"/>
    </source>
</evidence>
<dbReference type="FunFam" id="3.40.50.720:FF:000397">
    <property type="entry name" value="UDP-galactopyranose mutase"/>
    <property type="match status" value="1"/>
</dbReference>
<dbReference type="PANTHER" id="PTHR21197:SF0">
    <property type="entry name" value="UDP-GALACTOPYRANOSE MUTASE"/>
    <property type="match status" value="1"/>
</dbReference>
<keyword evidence="3" id="KW-1185">Reference proteome</keyword>
<gene>
    <name evidence="2" type="primary">rfbD</name>
    <name evidence="2" type="ORF">A6302_00616</name>
</gene>
<keyword evidence="2" id="KW-0413">Isomerase</keyword>
<dbReference type="PATRIC" id="fig|1439726.3.peg.650"/>
<dbReference type="AlphaFoldDB" id="A0A1E3H921"/>
<comment type="caution">
    <text evidence="2">The sequence shown here is derived from an EMBL/GenBank/DDBJ whole genome shotgun (WGS) entry which is preliminary data.</text>
</comment>
<protein>
    <submittedName>
        <fullName evidence="2">UDP-galactopyranose mutase</fullName>
        <ecNumber evidence="2">5.4.99.9</ecNumber>
    </submittedName>
</protein>
<dbReference type="InterPro" id="IPR015899">
    <property type="entry name" value="UDP-GalPyranose_mutase_C"/>
</dbReference>
<feature type="domain" description="UDP-galactopyranose mutase C-terminal" evidence="1">
    <location>
        <begin position="177"/>
        <end position="331"/>
    </location>
</feature>
<dbReference type="GO" id="GO:0008767">
    <property type="term" value="F:UDP-galactopyranose mutase activity"/>
    <property type="evidence" value="ECO:0007669"/>
    <property type="project" value="UniProtKB-EC"/>
</dbReference>
<accession>A0A1E3H921</accession>
<evidence type="ECO:0000259" key="1">
    <source>
        <dbReference type="Pfam" id="PF03275"/>
    </source>
</evidence>
<evidence type="ECO:0000313" key="3">
    <source>
        <dbReference type="Proteomes" id="UP000094622"/>
    </source>
</evidence>
<reference evidence="2 3" key="1">
    <citation type="submission" date="2016-07" db="EMBL/GenBank/DDBJ databases">
        <title>Draft Genome Sequence of Methylobrevis pamukkalensis PK2.</title>
        <authorList>
            <person name="Vasilenko O.V."/>
            <person name="Doronina N.V."/>
            <person name="Shmareva M.N."/>
            <person name="Tarlachkov S.V."/>
            <person name="Mustakhimov I."/>
            <person name="Trotsenko Y.A."/>
        </authorList>
    </citation>
    <scope>NUCLEOTIDE SEQUENCE [LARGE SCALE GENOMIC DNA]</scope>
    <source>
        <strain evidence="2 3">PK2</strain>
    </source>
</reference>
<dbReference type="EMBL" id="MCRJ01000009">
    <property type="protein sequence ID" value="ODN71991.1"/>
    <property type="molecule type" value="Genomic_DNA"/>
</dbReference>
<dbReference type="PANTHER" id="PTHR21197">
    <property type="entry name" value="UDP-GALACTOPYRANOSE MUTASE"/>
    <property type="match status" value="1"/>
</dbReference>
<name>A0A1E3H921_9HYPH</name>
<organism evidence="2 3">
    <name type="scientific">Methylobrevis pamukkalensis</name>
    <dbReference type="NCBI Taxonomy" id="1439726"/>
    <lineage>
        <taxon>Bacteria</taxon>
        <taxon>Pseudomonadati</taxon>
        <taxon>Pseudomonadota</taxon>
        <taxon>Alphaproteobacteria</taxon>
        <taxon>Hyphomicrobiales</taxon>
        <taxon>Pleomorphomonadaceae</taxon>
        <taxon>Methylobrevis</taxon>
    </lineage>
</organism>
<dbReference type="Gene3D" id="3.40.50.720">
    <property type="entry name" value="NAD(P)-binding Rossmann-like Domain"/>
    <property type="match status" value="2"/>
</dbReference>
<dbReference type="SUPFAM" id="SSF51971">
    <property type="entry name" value="Nucleotide-binding domain"/>
    <property type="match status" value="1"/>
</dbReference>